<evidence type="ECO:0000259" key="6">
    <source>
        <dbReference type="Pfam" id="PF08100"/>
    </source>
</evidence>
<dbReference type="FunFam" id="1.10.10.10:FF:000357">
    <property type="entry name" value="Caffeic acid 3-O-methyltransferase"/>
    <property type="match status" value="1"/>
</dbReference>
<dbReference type="Pfam" id="PF08100">
    <property type="entry name" value="Dimerisation"/>
    <property type="match status" value="1"/>
</dbReference>
<proteinExistence type="predicted"/>
<keyword evidence="1" id="KW-0489">Methyltransferase</keyword>
<keyword evidence="8" id="KW-1185">Reference proteome</keyword>
<dbReference type="PANTHER" id="PTHR11746">
    <property type="entry name" value="O-METHYLTRANSFERASE"/>
    <property type="match status" value="1"/>
</dbReference>
<keyword evidence="3" id="KW-0949">S-adenosyl-L-methionine</keyword>
<evidence type="ECO:0000313" key="8">
    <source>
        <dbReference type="Proteomes" id="UP000479710"/>
    </source>
</evidence>
<dbReference type="EMBL" id="SPHZ02000011">
    <property type="protein sequence ID" value="KAF0892409.1"/>
    <property type="molecule type" value="Genomic_DNA"/>
</dbReference>
<dbReference type="PIRSF" id="PIRSF005739">
    <property type="entry name" value="O-mtase"/>
    <property type="match status" value="1"/>
</dbReference>
<comment type="caution">
    <text evidence="7">The sequence shown here is derived from an EMBL/GenBank/DDBJ whole genome shotgun (WGS) entry which is preliminary data.</text>
</comment>
<dbReference type="InterPro" id="IPR029063">
    <property type="entry name" value="SAM-dependent_MTases_sf"/>
</dbReference>
<dbReference type="PROSITE" id="PS51683">
    <property type="entry name" value="SAM_OMT_II"/>
    <property type="match status" value="1"/>
</dbReference>
<dbReference type="Gene3D" id="1.10.10.10">
    <property type="entry name" value="Winged helix-like DNA-binding domain superfamily/Winged helix DNA-binding domain"/>
    <property type="match status" value="1"/>
</dbReference>
<dbReference type="Gene3D" id="3.40.50.150">
    <property type="entry name" value="Vaccinia Virus protein VP39"/>
    <property type="match status" value="1"/>
</dbReference>
<dbReference type="InterPro" id="IPR036388">
    <property type="entry name" value="WH-like_DNA-bd_sf"/>
</dbReference>
<dbReference type="InterPro" id="IPR016461">
    <property type="entry name" value="COMT-like"/>
</dbReference>
<dbReference type="AlphaFoldDB" id="A0A6G1BWM7"/>
<dbReference type="Pfam" id="PF00891">
    <property type="entry name" value="Methyltransf_2"/>
    <property type="match status" value="1"/>
</dbReference>
<name>A0A6G1BWM7_9ORYZ</name>
<dbReference type="SUPFAM" id="SSF46785">
    <property type="entry name" value="Winged helix' DNA-binding domain"/>
    <property type="match status" value="1"/>
</dbReference>
<dbReference type="OrthoDB" id="1606438at2759"/>
<dbReference type="FunFam" id="3.40.50.150:FF:000061">
    <property type="entry name" value="Caffeic acid O-methyltransferase"/>
    <property type="match status" value="1"/>
</dbReference>
<protein>
    <recommendedName>
        <fullName evidence="9">O-methyltransferase domain-containing protein</fullName>
    </recommendedName>
</protein>
<evidence type="ECO:0000256" key="3">
    <source>
        <dbReference type="ARBA" id="ARBA00022691"/>
    </source>
</evidence>
<dbReference type="Proteomes" id="UP000479710">
    <property type="component" value="Unassembled WGS sequence"/>
</dbReference>
<evidence type="ECO:0000256" key="1">
    <source>
        <dbReference type="ARBA" id="ARBA00022603"/>
    </source>
</evidence>
<sequence length="373" mass="40236">MDKTTNGSPVTCRNTNAAEDDETTCMHAQELVYAFAVTMTLKAAVELGLLDALTMAGGGDSGMTAAELAAEIKATGKAEAAASVDRVLRFLASFGVVRCSTETTGPDGMALRRYMPAPACRWLTSDRGEGSLGPLTVFAVDENNFSSWHHMAAAVAGGGATPFERAHGLPIFEYMGTNSRLSTLFDQAMAKQSMIVVNKLLDQSQVFDGVGVLVDVGGGDGSTLGMITSRYKHIKGINFDLPHVISEAPSRPGVENVAGNMFQSIPKGDAVYLKWMIHMYSDEDCIKILKNCHRALPDNGKVIVMQSVLPATPETTPTARDSFTMDMIMLVNFQGGKERTEQEFAKLARDSGFTGAFKLTYIFCNFYALEFTK</sequence>
<evidence type="ECO:0000259" key="5">
    <source>
        <dbReference type="Pfam" id="PF00891"/>
    </source>
</evidence>
<evidence type="ECO:0000256" key="4">
    <source>
        <dbReference type="PIRSR" id="PIRSR005739-1"/>
    </source>
</evidence>
<gene>
    <name evidence="7" type="ORF">E2562_015472</name>
</gene>
<evidence type="ECO:0008006" key="9">
    <source>
        <dbReference type="Google" id="ProtNLM"/>
    </source>
</evidence>
<evidence type="ECO:0000256" key="2">
    <source>
        <dbReference type="ARBA" id="ARBA00022679"/>
    </source>
</evidence>
<accession>A0A6G1BWM7</accession>
<dbReference type="InterPro" id="IPR012967">
    <property type="entry name" value="COMT_dimerisation"/>
</dbReference>
<dbReference type="GO" id="GO:0008171">
    <property type="term" value="F:O-methyltransferase activity"/>
    <property type="evidence" value="ECO:0007669"/>
    <property type="project" value="InterPro"/>
</dbReference>
<evidence type="ECO:0000313" key="7">
    <source>
        <dbReference type="EMBL" id="KAF0892409.1"/>
    </source>
</evidence>
<feature type="active site" description="Proton acceptor" evidence="4">
    <location>
        <position position="278"/>
    </location>
</feature>
<dbReference type="SUPFAM" id="SSF53335">
    <property type="entry name" value="S-adenosyl-L-methionine-dependent methyltransferases"/>
    <property type="match status" value="1"/>
</dbReference>
<keyword evidence="2" id="KW-0808">Transferase</keyword>
<dbReference type="GO" id="GO:0032259">
    <property type="term" value="P:methylation"/>
    <property type="evidence" value="ECO:0007669"/>
    <property type="project" value="UniProtKB-KW"/>
</dbReference>
<organism evidence="7 8">
    <name type="scientific">Oryza meyeriana var. granulata</name>
    <dbReference type="NCBI Taxonomy" id="110450"/>
    <lineage>
        <taxon>Eukaryota</taxon>
        <taxon>Viridiplantae</taxon>
        <taxon>Streptophyta</taxon>
        <taxon>Embryophyta</taxon>
        <taxon>Tracheophyta</taxon>
        <taxon>Spermatophyta</taxon>
        <taxon>Magnoliopsida</taxon>
        <taxon>Liliopsida</taxon>
        <taxon>Poales</taxon>
        <taxon>Poaceae</taxon>
        <taxon>BOP clade</taxon>
        <taxon>Oryzoideae</taxon>
        <taxon>Oryzeae</taxon>
        <taxon>Oryzinae</taxon>
        <taxon>Oryza</taxon>
        <taxon>Oryza meyeriana</taxon>
    </lineage>
</organism>
<dbReference type="GO" id="GO:0046983">
    <property type="term" value="F:protein dimerization activity"/>
    <property type="evidence" value="ECO:0007669"/>
    <property type="project" value="InterPro"/>
</dbReference>
<dbReference type="InterPro" id="IPR001077">
    <property type="entry name" value="COMT_C"/>
</dbReference>
<feature type="domain" description="O-methyltransferase C-terminal" evidence="5">
    <location>
        <begin position="148"/>
        <end position="353"/>
    </location>
</feature>
<feature type="domain" description="O-methyltransferase dimerisation" evidence="6">
    <location>
        <begin position="30"/>
        <end position="125"/>
    </location>
</feature>
<dbReference type="InterPro" id="IPR036390">
    <property type="entry name" value="WH_DNA-bd_sf"/>
</dbReference>
<reference evidence="7 8" key="1">
    <citation type="submission" date="2019-11" db="EMBL/GenBank/DDBJ databases">
        <title>Whole genome sequence of Oryza granulata.</title>
        <authorList>
            <person name="Li W."/>
        </authorList>
    </citation>
    <scope>NUCLEOTIDE SEQUENCE [LARGE SCALE GENOMIC DNA]</scope>
    <source>
        <strain evidence="8">cv. Menghai</strain>
        <tissue evidence="7">Leaf</tissue>
    </source>
</reference>